<dbReference type="InterPro" id="IPR019408">
    <property type="entry name" value="7TM_GPCR_serpentine_rcpt_Srab"/>
</dbReference>
<dbReference type="Proteomes" id="UP000582659">
    <property type="component" value="Unassembled WGS sequence"/>
</dbReference>
<organism evidence="8 10">
    <name type="scientific">Bursaphelenchus xylophilus</name>
    <name type="common">Pinewood nematode worm</name>
    <name type="synonym">Aphelenchoides xylophilus</name>
    <dbReference type="NCBI Taxonomy" id="6326"/>
    <lineage>
        <taxon>Eukaryota</taxon>
        <taxon>Metazoa</taxon>
        <taxon>Ecdysozoa</taxon>
        <taxon>Nematoda</taxon>
        <taxon>Chromadorea</taxon>
        <taxon>Rhabditida</taxon>
        <taxon>Tylenchina</taxon>
        <taxon>Tylenchomorpha</taxon>
        <taxon>Aphelenchoidea</taxon>
        <taxon>Aphelenchoididae</taxon>
        <taxon>Bursaphelenchus</taxon>
    </lineage>
</organism>
<sequence>MSDDDCCHESFITETSAEMRVAYILQVILNSAVSLLLLRAVRSRRERHVPAHPNFKILIANAAVATWTFTTFSALTSSILLFNSFRATPENCATLMSRSTCLLLRIPGSFPIPMFTSVHMMLFIERCVAFLMKSSYEKQMKIMGVTFTVIAWTFCFPFEFIMIGKVDPKEKVAHCVLSAKDAVPFYVLFLEITTLVDIGTTLGDLLLRCRARRSVRKTREIANFENYTLSKAYQRNENLRLMTMMVPISTVFAGGHFVFVYTALRIRSWLPVYARFRLGDDPSPEALGRLGIAVSELNMSVFLLLLFTVTRMYILMGEKLMNEKQATTNRPNHAVTFSLFEDQMNSHLMAKRRESRPISVPNMGKV</sequence>
<evidence type="ECO:0000256" key="2">
    <source>
        <dbReference type="ARBA" id="ARBA00022692"/>
    </source>
</evidence>
<comment type="subcellular location">
    <subcellularLocation>
        <location evidence="1">Membrane</location>
        <topology evidence="1">Multi-pass membrane protein</topology>
    </subcellularLocation>
</comment>
<feature type="transmembrane region" description="Helical" evidence="6">
    <location>
        <begin position="20"/>
        <end position="38"/>
    </location>
</feature>
<dbReference type="Proteomes" id="UP000095284">
    <property type="component" value="Unplaced"/>
</dbReference>
<dbReference type="PANTHER" id="PTHR31357">
    <property type="entry name" value="SERPENTINE RECEPTOR CLASS ALPHA-10"/>
    <property type="match status" value="1"/>
</dbReference>
<dbReference type="EMBL" id="CAJFDI010000004">
    <property type="protein sequence ID" value="CAD5227154.1"/>
    <property type="molecule type" value="Genomic_DNA"/>
</dbReference>
<feature type="transmembrane region" description="Helical" evidence="6">
    <location>
        <begin position="183"/>
        <end position="207"/>
    </location>
</feature>
<dbReference type="Pfam" id="PF10292">
    <property type="entry name" value="7TM_GPCR_Srab"/>
    <property type="match status" value="1"/>
</dbReference>
<accession>A0A1I7S4G8</accession>
<feature type="transmembrane region" description="Helical" evidence="6">
    <location>
        <begin position="145"/>
        <end position="163"/>
    </location>
</feature>
<feature type="transmembrane region" description="Helical" evidence="6">
    <location>
        <begin position="58"/>
        <end position="82"/>
    </location>
</feature>
<comment type="similarity">
    <text evidence="5">Belongs to the nematode receptor-like protein sra family.</text>
</comment>
<dbReference type="OrthoDB" id="5861456at2759"/>
<evidence type="ECO:0000313" key="8">
    <source>
        <dbReference type="Proteomes" id="UP000095284"/>
    </source>
</evidence>
<dbReference type="PANTHER" id="PTHR31357:SF5">
    <property type="entry name" value="SERPENTINE RECEPTOR CLASS ALPHA-1-RELATED"/>
    <property type="match status" value="1"/>
</dbReference>
<evidence type="ECO:0000256" key="5">
    <source>
        <dbReference type="ARBA" id="ARBA00037994"/>
    </source>
</evidence>
<dbReference type="WBParaSite" id="BXY_0790100.1">
    <property type="protein sequence ID" value="BXY_0790100.1"/>
    <property type="gene ID" value="BXY_0790100"/>
</dbReference>
<evidence type="ECO:0000313" key="9">
    <source>
        <dbReference type="Proteomes" id="UP000659654"/>
    </source>
</evidence>
<gene>
    <name evidence="7" type="ORF">BXYJ_LOCUS9699</name>
</gene>
<keyword evidence="4 6" id="KW-0472">Membrane</keyword>
<feature type="transmembrane region" description="Helical" evidence="6">
    <location>
        <begin position="286"/>
        <end position="314"/>
    </location>
</feature>
<evidence type="ECO:0000256" key="4">
    <source>
        <dbReference type="ARBA" id="ARBA00023136"/>
    </source>
</evidence>
<feature type="transmembrane region" description="Helical" evidence="6">
    <location>
        <begin position="241"/>
        <end position="266"/>
    </location>
</feature>
<dbReference type="EMBL" id="CAJFCV020000004">
    <property type="protein sequence ID" value="CAG9117073.1"/>
    <property type="molecule type" value="Genomic_DNA"/>
</dbReference>
<dbReference type="InterPro" id="IPR051080">
    <property type="entry name" value="Nematode_rcpt-like_serp_alpha"/>
</dbReference>
<evidence type="ECO:0000256" key="1">
    <source>
        <dbReference type="ARBA" id="ARBA00004141"/>
    </source>
</evidence>
<keyword evidence="9" id="KW-1185">Reference proteome</keyword>
<name>A0A1I7S4G8_BURXY</name>
<evidence type="ECO:0000313" key="10">
    <source>
        <dbReference type="WBParaSite" id="BXY_0790100.1"/>
    </source>
</evidence>
<reference evidence="10" key="1">
    <citation type="submission" date="2016-11" db="UniProtKB">
        <authorList>
            <consortium name="WormBaseParasite"/>
        </authorList>
    </citation>
    <scope>IDENTIFICATION</scope>
</reference>
<evidence type="ECO:0000313" key="7">
    <source>
        <dbReference type="EMBL" id="CAD5227154.1"/>
    </source>
</evidence>
<dbReference type="GO" id="GO:0004984">
    <property type="term" value="F:olfactory receptor activity"/>
    <property type="evidence" value="ECO:0007669"/>
    <property type="project" value="TreeGrafter"/>
</dbReference>
<feature type="transmembrane region" description="Helical" evidence="6">
    <location>
        <begin position="102"/>
        <end position="124"/>
    </location>
</feature>
<reference evidence="7" key="2">
    <citation type="submission" date="2020-09" db="EMBL/GenBank/DDBJ databases">
        <authorList>
            <person name="Kikuchi T."/>
        </authorList>
    </citation>
    <scope>NUCLEOTIDE SEQUENCE</scope>
    <source>
        <strain evidence="7">Ka4C1</strain>
    </source>
</reference>
<keyword evidence="3 6" id="KW-1133">Transmembrane helix</keyword>
<protein>
    <submittedName>
        <fullName evidence="7">(pine wood nematode) hypothetical protein</fullName>
    </submittedName>
</protein>
<evidence type="ECO:0000256" key="3">
    <source>
        <dbReference type="ARBA" id="ARBA00022989"/>
    </source>
</evidence>
<keyword evidence="2 6" id="KW-0812">Transmembrane</keyword>
<proteinExistence type="inferred from homology"/>
<evidence type="ECO:0000256" key="6">
    <source>
        <dbReference type="SAM" id="Phobius"/>
    </source>
</evidence>
<dbReference type="GO" id="GO:0016020">
    <property type="term" value="C:membrane"/>
    <property type="evidence" value="ECO:0007669"/>
    <property type="project" value="UniProtKB-SubCell"/>
</dbReference>
<dbReference type="AlphaFoldDB" id="A0A1I7S4G8"/>
<dbReference type="Proteomes" id="UP000659654">
    <property type="component" value="Unassembled WGS sequence"/>
</dbReference>